<feature type="compositionally biased region" description="Polar residues" evidence="1">
    <location>
        <begin position="13"/>
        <end position="45"/>
    </location>
</feature>
<accession>A0A2J6QWF4</accession>
<dbReference type="AlphaFoldDB" id="A0A2J6QWF4"/>
<reference evidence="2 3" key="1">
    <citation type="submission" date="2016-04" db="EMBL/GenBank/DDBJ databases">
        <title>A degradative enzymes factory behind the ericoid mycorrhizal symbiosis.</title>
        <authorList>
            <consortium name="DOE Joint Genome Institute"/>
            <person name="Martino E."/>
            <person name="Morin E."/>
            <person name="Grelet G."/>
            <person name="Kuo A."/>
            <person name="Kohler A."/>
            <person name="Daghino S."/>
            <person name="Barry K."/>
            <person name="Choi C."/>
            <person name="Cichocki N."/>
            <person name="Clum A."/>
            <person name="Copeland A."/>
            <person name="Hainaut M."/>
            <person name="Haridas S."/>
            <person name="Labutti K."/>
            <person name="Lindquist E."/>
            <person name="Lipzen A."/>
            <person name="Khouja H.-R."/>
            <person name="Murat C."/>
            <person name="Ohm R."/>
            <person name="Olson A."/>
            <person name="Spatafora J."/>
            <person name="Veneault-Fourrey C."/>
            <person name="Henrissat B."/>
            <person name="Grigoriev I."/>
            <person name="Martin F."/>
            <person name="Perotto S."/>
        </authorList>
    </citation>
    <scope>NUCLEOTIDE SEQUENCE [LARGE SCALE GENOMIC DNA]</scope>
    <source>
        <strain evidence="2 3">F</strain>
    </source>
</reference>
<sequence length="222" mass="24745">MQPVLVNIEILTQHDNTSSVPTGQQTSNHAPDTVPTGPSNHTSPPESRRAKTLLHHPLRSHLLTSELTPPSLCEDHTGADTREEEQFQTESYGHQPGLSSTVIARHAEINPHTGRDQISQSKSDTQRPTSSPHSVYELPSSPVEYPQRPLSSLSRRLLVTADDATDVYQVTSSFSDIEKFDDEEQTVFQGSVVFDRDHQLSVGPFRSPRAMSWWLERAETNS</sequence>
<proteinExistence type="predicted"/>
<gene>
    <name evidence="2" type="ORF">L207DRAFT_520077</name>
</gene>
<dbReference type="Proteomes" id="UP000235786">
    <property type="component" value="Unassembled WGS sequence"/>
</dbReference>
<evidence type="ECO:0000313" key="3">
    <source>
        <dbReference type="Proteomes" id="UP000235786"/>
    </source>
</evidence>
<evidence type="ECO:0000313" key="2">
    <source>
        <dbReference type="EMBL" id="PMD30579.1"/>
    </source>
</evidence>
<feature type="region of interest" description="Disordered" evidence="1">
    <location>
        <begin position="112"/>
        <end position="147"/>
    </location>
</feature>
<feature type="compositionally biased region" description="Polar residues" evidence="1">
    <location>
        <begin position="116"/>
        <end position="133"/>
    </location>
</feature>
<feature type="compositionally biased region" description="Basic residues" evidence="1">
    <location>
        <begin position="50"/>
        <end position="59"/>
    </location>
</feature>
<keyword evidence="3" id="KW-1185">Reference proteome</keyword>
<name>A0A2J6QWF4_HYAVF</name>
<dbReference type="EMBL" id="KZ613966">
    <property type="protein sequence ID" value="PMD30579.1"/>
    <property type="molecule type" value="Genomic_DNA"/>
</dbReference>
<evidence type="ECO:0000256" key="1">
    <source>
        <dbReference type="SAM" id="MobiDB-lite"/>
    </source>
</evidence>
<organism evidence="2 3">
    <name type="scientific">Hyaloscypha variabilis (strain UAMH 11265 / GT02V1 / F)</name>
    <name type="common">Meliniomyces variabilis</name>
    <dbReference type="NCBI Taxonomy" id="1149755"/>
    <lineage>
        <taxon>Eukaryota</taxon>
        <taxon>Fungi</taxon>
        <taxon>Dikarya</taxon>
        <taxon>Ascomycota</taxon>
        <taxon>Pezizomycotina</taxon>
        <taxon>Leotiomycetes</taxon>
        <taxon>Helotiales</taxon>
        <taxon>Hyaloscyphaceae</taxon>
        <taxon>Hyaloscypha</taxon>
        <taxon>Hyaloscypha variabilis</taxon>
    </lineage>
</organism>
<protein>
    <submittedName>
        <fullName evidence="2">Uncharacterized protein</fullName>
    </submittedName>
</protein>
<feature type="compositionally biased region" description="Basic and acidic residues" evidence="1">
    <location>
        <begin position="73"/>
        <end position="85"/>
    </location>
</feature>
<feature type="region of interest" description="Disordered" evidence="1">
    <location>
        <begin position="12"/>
        <end position="96"/>
    </location>
</feature>